<reference evidence="1 2" key="1">
    <citation type="submission" date="2013-11" db="EMBL/GenBank/DDBJ databases">
        <title>Genome sequencing of Stegodyphus mimosarum.</title>
        <authorList>
            <person name="Bechsgaard J."/>
        </authorList>
    </citation>
    <scope>NUCLEOTIDE SEQUENCE [LARGE SCALE GENOMIC DNA]</scope>
</reference>
<evidence type="ECO:0000313" key="1">
    <source>
        <dbReference type="EMBL" id="KFM57326.1"/>
    </source>
</evidence>
<accession>A0A087SWT7</accession>
<dbReference type="AlphaFoldDB" id="A0A087SWT7"/>
<gene>
    <name evidence="1" type="ORF">X975_01681</name>
</gene>
<keyword evidence="2" id="KW-1185">Reference proteome</keyword>
<feature type="non-terminal residue" evidence="1">
    <location>
        <position position="46"/>
    </location>
</feature>
<sequence length="46" mass="5076">MYRSLSISEQAKGLLVFCDSKAAVQAILDGISLIVNGIRFRFGNSW</sequence>
<name>A0A087SWT7_STEMI</name>
<dbReference type="EMBL" id="KK112311">
    <property type="protein sequence ID" value="KFM57326.1"/>
    <property type="molecule type" value="Genomic_DNA"/>
</dbReference>
<proteinExistence type="predicted"/>
<dbReference type="Proteomes" id="UP000054359">
    <property type="component" value="Unassembled WGS sequence"/>
</dbReference>
<protein>
    <submittedName>
        <fullName evidence="1">Uncharacterized protein</fullName>
    </submittedName>
</protein>
<evidence type="ECO:0000313" key="2">
    <source>
        <dbReference type="Proteomes" id="UP000054359"/>
    </source>
</evidence>
<organism evidence="1 2">
    <name type="scientific">Stegodyphus mimosarum</name>
    <name type="common">African social velvet spider</name>
    <dbReference type="NCBI Taxonomy" id="407821"/>
    <lineage>
        <taxon>Eukaryota</taxon>
        <taxon>Metazoa</taxon>
        <taxon>Ecdysozoa</taxon>
        <taxon>Arthropoda</taxon>
        <taxon>Chelicerata</taxon>
        <taxon>Arachnida</taxon>
        <taxon>Araneae</taxon>
        <taxon>Araneomorphae</taxon>
        <taxon>Entelegynae</taxon>
        <taxon>Eresoidea</taxon>
        <taxon>Eresidae</taxon>
        <taxon>Stegodyphus</taxon>
    </lineage>
</organism>